<reference evidence="4 5" key="1">
    <citation type="submission" date="2020-09" db="EMBL/GenBank/DDBJ databases">
        <title>Isolation and identification of active actinomycetes.</title>
        <authorList>
            <person name="Li X."/>
        </authorList>
    </citation>
    <scope>NUCLEOTIDE SEQUENCE [LARGE SCALE GENOMIC DNA]</scope>
    <source>
        <strain evidence="4 5">NEAU-LLC</strain>
    </source>
</reference>
<evidence type="ECO:0000256" key="1">
    <source>
        <dbReference type="ARBA" id="ARBA00022729"/>
    </source>
</evidence>
<feature type="transmembrane region" description="Helical" evidence="3">
    <location>
        <begin position="36"/>
        <end position="57"/>
    </location>
</feature>
<accession>A0ABR8NLF5</accession>
<feature type="transmembrane region" description="Helical" evidence="3">
    <location>
        <begin position="64"/>
        <end position="89"/>
    </location>
</feature>
<evidence type="ECO:0000313" key="4">
    <source>
        <dbReference type="EMBL" id="MBD3941243.1"/>
    </source>
</evidence>
<evidence type="ECO:0000313" key="5">
    <source>
        <dbReference type="Proteomes" id="UP000598426"/>
    </source>
</evidence>
<dbReference type="Gene3D" id="2.60.40.1240">
    <property type="match status" value="1"/>
</dbReference>
<proteinExistence type="predicted"/>
<comment type="caution">
    <text evidence="4">The sequence shown here is derived from an EMBL/GenBank/DDBJ whole genome shotgun (WGS) entry which is preliminary data.</text>
</comment>
<keyword evidence="5" id="KW-1185">Reference proteome</keyword>
<feature type="compositionally biased region" description="Acidic residues" evidence="2">
    <location>
        <begin position="106"/>
        <end position="122"/>
    </location>
</feature>
<keyword evidence="3" id="KW-0472">Membrane</keyword>
<organism evidence="4 5">
    <name type="scientific">Microbacterium helvum</name>
    <dbReference type="NCBI Taxonomy" id="2773713"/>
    <lineage>
        <taxon>Bacteria</taxon>
        <taxon>Bacillati</taxon>
        <taxon>Actinomycetota</taxon>
        <taxon>Actinomycetes</taxon>
        <taxon>Micrococcales</taxon>
        <taxon>Microbacteriaceae</taxon>
        <taxon>Microbacterium</taxon>
    </lineage>
</organism>
<keyword evidence="3" id="KW-1133">Transmembrane helix</keyword>
<dbReference type="InterPro" id="IPR029050">
    <property type="entry name" value="Immunoprotect_excell_Ig-like"/>
</dbReference>
<name>A0ABR8NLF5_9MICO</name>
<dbReference type="EMBL" id="JACXZS010000003">
    <property type="protein sequence ID" value="MBD3941243.1"/>
    <property type="molecule type" value="Genomic_DNA"/>
</dbReference>
<evidence type="ECO:0000256" key="2">
    <source>
        <dbReference type="SAM" id="MobiDB-lite"/>
    </source>
</evidence>
<keyword evidence="3" id="KW-0812">Transmembrane</keyword>
<evidence type="ECO:0000256" key="3">
    <source>
        <dbReference type="SAM" id="Phobius"/>
    </source>
</evidence>
<evidence type="ECO:0008006" key="6">
    <source>
        <dbReference type="Google" id="ProtNLM"/>
    </source>
</evidence>
<keyword evidence="1" id="KW-0732">Signal</keyword>
<dbReference type="Proteomes" id="UP000598426">
    <property type="component" value="Unassembled WGS sequence"/>
</dbReference>
<protein>
    <recommendedName>
        <fullName evidence="6">DUF4352 domain-containing protein</fullName>
    </recommendedName>
</protein>
<sequence length="269" mass="27134">MPAEATPTKPAVRPLAWVALGAAALGFVFACIPGALIVGWILLPVAFVLAIVALVMTGRKWPGIVALILSVVGTIVGFVVFFSLAALAVGDAIEDSTGSSVTAPSESEDAETDAETAEEPADESVAADGSSRDTPAPIGSTVSGREWDVTVNSVTLGATSDVVAASPVNQEPEPGYEYILVNVTTTYTGSDKGMPALVQIAYVTPDGVTVNGFDSIAIAPDALDTLSELYSGASATGNITLAVPSATAAQGVLVVTPGLLADDVFVAVQ</sequence>
<gene>
    <name evidence="4" type="ORF">IF188_05960</name>
</gene>
<feature type="region of interest" description="Disordered" evidence="2">
    <location>
        <begin position="96"/>
        <end position="143"/>
    </location>
</feature>
<feature type="transmembrane region" description="Helical" evidence="3">
    <location>
        <begin position="12"/>
        <end position="30"/>
    </location>
</feature>